<keyword evidence="1" id="KW-1133">Transmembrane helix</keyword>
<dbReference type="AlphaFoldDB" id="A0A8S9FCI7"/>
<gene>
    <name evidence="3" type="ORF">F2Q69_00053215</name>
    <name evidence="2" type="ORF">F2Q70_00029948</name>
</gene>
<name>A0A8S9FCI7_BRACR</name>
<feature type="transmembrane region" description="Helical" evidence="1">
    <location>
        <begin position="86"/>
        <end position="107"/>
    </location>
</feature>
<feature type="transmembrane region" description="Helical" evidence="1">
    <location>
        <begin position="53"/>
        <end position="74"/>
    </location>
</feature>
<comment type="caution">
    <text evidence="2">The sequence shown here is derived from an EMBL/GenBank/DDBJ whole genome shotgun (WGS) entry which is preliminary data.</text>
</comment>
<evidence type="ECO:0000313" key="3">
    <source>
        <dbReference type="EMBL" id="KAF3488370.1"/>
    </source>
</evidence>
<dbReference type="EMBL" id="QGKX02002183">
    <property type="protein sequence ID" value="KAF3488370.1"/>
    <property type="molecule type" value="Genomic_DNA"/>
</dbReference>
<dbReference type="EMBL" id="QGKY02002305">
    <property type="protein sequence ID" value="KAF2530821.1"/>
    <property type="molecule type" value="Genomic_DNA"/>
</dbReference>
<keyword evidence="1" id="KW-0812">Transmembrane</keyword>
<reference evidence="2" key="1">
    <citation type="submission" date="2019-12" db="EMBL/GenBank/DDBJ databases">
        <title>Genome sequencing and annotation of Brassica cretica.</title>
        <authorList>
            <person name="Studholme D.J."/>
            <person name="Sarris P.F."/>
        </authorList>
    </citation>
    <scope>NUCLEOTIDE SEQUENCE</scope>
    <source>
        <strain evidence="2">PFS-102/07</strain>
        <tissue evidence="2">Leaf</tissue>
    </source>
</reference>
<protein>
    <submittedName>
        <fullName evidence="2">Uncharacterized protein</fullName>
    </submittedName>
</protein>
<sequence length="188" mass="21200">MSVDRCRARNVGRTLNSGYVLPHLFHASNSIEYLIDLVLGKSSDIFVMNTNGVSVYMSGVSPIDLVLLFLVEFPSTEKIKSSSAEFWTCVIELLCNLLLLFWNVVLLQEEFVCSISRLKDVCNILSRYMQIVFGFGRMSIDVVWSMSIDVEGLMSIDGGIALSIRWLKCVLPKQLLLVSDLFHCVFEC</sequence>
<evidence type="ECO:0000256" key="1">
    <source>
        <dbReference type="SAM" id="Phobius"/>
    </source>
</evidence>
<keyword evidence="1" id="KW-0472">Membrane</keyword>
<organism evidence="2">
    <name type="scientific">Brassica cretica</name>
    <name type="common">Mustard</name>
    <dbReference type="NCBI Taxonomy" id="69181"/>
    <lineage>
        <taxon>Eukaryota</taxon>
        <taxon>Viridiplantae</taxon>
        <taxon>Streptophyta</taxon>
        <taxon>Embryophyta</taxon>
        <taxon>Tracheophyta</taxon>
        <taxon>Spermatophyta</taxon>
        <taxon>Magnoliopsida</taxon>
        <taxon>eudicotyledons</taxon>
        <taxon>Gunneridae</taxon>
        <taxon>Pentapetalae</taxon>
        <taxon>rosids</taxon>
        <taxon>malvids</taxon>
        <taxon>Brassicales</taxon>
        <taxon>Brassicaceae</taxon>
        <taxon>Brassiceae</taxon>
        <taxon>Brassica</taxon>
    </lineage>
</organism>
<evidence type="ECO:0000313" key="2">
    <source>
        <dbReference type="EMBL" id="KAF2530821.1"/>
    </source>
</evidence>
<dbReference type="Proteomes" id="UP000712600">
    <property type="component" value="Unassembled WGS sequence"/>
</dbReference>
<reference evidence="3" key="2">
    <citation type="submission" date="2019-12" db="EMBL/GenBank/DDBJ databases">
        <title>Genome sequencing and annotation of Brassica cretica.</title>
        <authorList>
            <person name="Studholme D.J."/>
            <person name="Sarris P."/>
        </authorList>
    </citation>
    <scope>NUCLEOTIDE SEQUENCE</scope>
    <source>
        <strain evidence="3">PFS-109/04</strain>
        <tissue evidence="3">Leaf</tissue>
    </source>
</reference>
<proteinExistence type="predicted"/>
<accession>A0A8S9FCI7</accession>